<keyword evidence="2" id="KW-1185">Reference proteome</keyword>
<reference evidence="1 2" key="1">
    <citation type="journal article" date="2021" name="BMC Genomics">
        <title>Datura genome reveals duplications of psychoactive alkaloid biosynthetic genes and high mutation rate following tissue culture.</title>
        <authorList>
            <person name="Rajewski A."/>
            <person name="Carter-House D."/>
            <person name="Stajich J."/>
            <person name="Litt A."/>
        </authorList>
    </citation>
    <scope>NUCLEOTIDE SEQUENCE [LARGE SCALE GENOMIC DNA]</scope>
    <source>
        <strain evidence="1">AR-01</strain>
    </source>
</reference>
<comment type="caution">
    <text evidence="1">The sequence shown here is derived from an EMBL/GenBank/DDBJ whole genome shotgun (WGS) entry which is preliminary data.</text>
</comment>
<proteinExistence type="predicted"/>
<dbReference type="EMBL" id="JACEIK010010123">
    <property type="protein sequence ID" value="MCE3214977.1"/>
    <property type="molecule type" value="Genomic_DNA"/>
</dbReference>
<evidence type="ECO:0000313" key="1">
    <source>
        <dbReference type="EMBL" id="MCE3214977.1"/>
    </source>
</evidence>
<feature type="non-terminal residue" evidence="1">
    <location>
        <position position="1"/>
    </location>
</feature>
<dbReference type="Proteomes" id="UP000823775">
    <property type="component" value="Unassembled WGS sequence"/>
</dbReference>
<sequence length="132" mass="14536">VRNEQTPRFELCTHKRSAEVTTGLLTRLGLSLHRSRRGGSNSTATAGDSSSMYCIGMVLSPTHMLIRMLPSDTSHSTMMLARIHYSSQETAMEDLVVNSPIRYGRTPIITTVKVWGSKPLPSTCESPALRES</sequence>
<name>A0ABS8WQ02_DATST</name>
<gene>
    <name evidence="1" type="ORF">HAX54_000468</name>
</gene>
<accession>A0ABS8WQ02</accession>
<evidence type="ECO:0000313" key="2">
    <source>
        <dbReference type="Proteomes" id="UP000823775"/>
    </source>
</evidence>
<organism evidence="1 2">
    <name type="scientific">Datura stramonium</name>
    <name type="common">Jimsonweed</name>
    <name type="synonym">Common thornapple</name>
    <dbReference type="NCBI Taxonomy" id="4076"/>
    <lineage>
        <taxon>Eukaryota</taxon>
        <taxon>Viridiplantae</taxon>
        <taxon>Streptophyta</taxon>
        <taxon>Embryophyta</taxon>
        <taxon>Tracheophyta</taxon>
        <taxon>Spermatophyta</taxon>
        <taxon>Magnoliopsida</taxon>
        <taxon>eudicotyledons</taxon>
        <taxon>Gunneridae</taxon>
        <taxon>Pentapetalae</taxon>
        <taxon>asterids</taxon>
        <taxon>lamiids</taxon>
        <taxon>Solanales</taxon>
        <taxon>Solanaceae</taxon>
        <taxon>Solanoideae</taxon>
        <taxon>Datureae</taxon>
        <taxon>Datura</taxon>
    </lineage>
</organism>
<protein>
    <submittedName>
        <fullName evidence="1">Uncharacterized protein</fullName>
    </submittedName>
</protein>